<organism evidence="2 3">
    <name type="scientific">Edaphochlamys debaryana</name>
    <dbReference type="NCBI Taxonomy" id="47281"/>
    <lineage>
        <taxon>Eukaryota</taxon>
        <taxon>Viridiplantae</taxon>
        <taxon>Chlorophyta</taxon>
        <taxon>core chlorophytes</taxon>
        <taxon>Chlorophyceae</taxon>
        <taxon>CS clade</taxon>
        <taxon>Chlamydomonadales</taxon>
        <taxon>Chlamydomonadales incertae sedis</taxon>
        <taxon>Edaphochlamys</taxon>
    </lineage>
</organism>
<dbReference type="EMBL" id="JAEHOE010000009">
    <property type="protein sequence ID" value="KAG2498690.1"/>
    <property type="molecule type" value="Genomic_DNA"/>
</dbReference>
<comment type="caution">
    <text evidence="2">The sequence shown here is derived from an EMBL/GenBank/DDBJ whole genome shotgun (WGS) entry which is preliminary data.</text>
</comment>
<protein>
    <recommendedName>
        <fullName evidence="1">Nucleotide-diphospho-sugar transferase domain-containing protein</fullName>
    </recommendedName>
</protein>
<dbReference type="Proteomes" id="UP000612055">
    <property type="component" value="Unassembled WGS sequence"/>
</dbReference>
<dbReference type="InterPro" id="IPR005069">
    <property type="entry name" value="Nucl-diP-sugar_transferase"/>
</dbReference>
<dbReference type="GO" id="GO:0005794">
    <property type="term" value="C:Golgi apparatus"/>
    <property type="evidence" value="ECO:0007669"/>
    <property type="project" value="TreeGrafter"/>
</dbReference>
<dbReference type="Pfam" id="PF03407">
    <property type="entry name" value="Nucleotid_trans"/>
    <property type="match status" value="1"/>
</dbReference>
<dbReference type="OrthoDB" id="530452at2759"/>
<accession>A0A835Y9B4</accession>
<reference evidence="2" key="1">
    <citation type="journal article" date="2020" name="bioRxiv">
        <title>Comparative genomics of Chlamydomonas.</title>
        <authorList>
            <person name="Craig R.J."/>
            <person name="Hasan A.R."/>
            <person name="Ness R.W."/>
            <person name="Keightley P.D."/>
        </authorList>
    </citation>
    <scope>NUCLEOTIDE SEQUENCE</scope>
    <source>
        <strain evidence="2">CCAP 11/70</strain>
    </source>
</reference>
<evidence type="ECO:0000313" key="2">
    <source>
        <dbReference type="EMBL" id="KAG2498690.1"/>
    </source>
</evidence>
<dbReference type="AlphaFoldDB" id="A0A835Y9B4"/>
<dbReference type="InterPro" id="IPR052636">
    <property type="entry name" value="UDP-D-xylose:L-fucose_XylT"/>
</dbReference>
<dbReference type="GO" id="GO:0016757">
    <property type="term" value="F:glycosyltransferase activity"/>
    <property type="evidence" value="ECO:0007669"/>
    <property type="project" value="TreeGrafter"/>
</dbReference>
<gene>
    <name evidence="2" type="ORF">HYH03_003430</name>
</gene>
<evidence type="ECO:0000313" key="3">
    <source>
        <dbReference type="Proteomes" id="UP000612055"/>
    </source>
</evidence>
<keyword evidence="3" id="KW-1185">Reference proteome</keyword>
<dbReference type="PANTHER" id="PTHR47032:SF1">
    <property type="entry name" value="UDP-D-XYLOSE:L-FUCOSE ALPHA-1,3-D-XYLOSYLTRANSFERASE-RELATED"/>
    <property type="match status" value="1"/>
</dbReference>
<name>A0A835Y9B4_9CHLO</name>
<sequence>MCQDHAAAQRDKYWHEHGLVNPSRNLRDQVDWGFGYYPSTASDGTNETRSFVLMTIATPASIAAGVLSTLLESLSKQTAPHQTNPFGTGTQLSEHTIVATTSHDAQMGCAKEELQKYKHKCYELDHEFNQGLQDFAALGQSKEHAYTVAISRIKTLVDIVSLGYDVLYFDPHHIFFQNPLDYMYTKTKAHLVISPTPASQCKRLVQAPGAPLPDDHHKLDMIFMRSGPGTFRCLYNWVYYATHNNVELVDKPLDHHTFRTVFQDCISSLGSDIMSVEYLDPAAFPADCHTKCGCASEVPAAPGATGDCPKEVMEKWVGYLFSCAPNAQALHDEMVKYGDMYTRTGLVVGSQAQG</sequence>
<evidence type="ECO:0000259" key="1">
    <source>
        <dbReference type="Pfam" id="PF03407"/>
    </source>
</evidence>
<dbReference type="PANTHER" id="PTHR47032">
    <property type="entry name" value="UDP-D-XYLOSE:L-FUCOSE ALPHA-1,3-D-XYLOSYLTRANSFERASE-RELATED"/>
    <property type="match status" value="1"/>
</dbReference>
<proteinExistence type="predicted"/>
<feature type="domain" description="Nucleotide-diphospho-sugar transferase" evidence="1">
    <location>
        <begin position="98"/>
        <end position="244"/>
    </location>
</feature>